<gene>
    <name evidence="1" type="ORF">EV192_10637</name>
</gene>
<dbReference type="EMBL" id="SLWS01000006">
    <property type="protein sequence ID" value="TCO56564.1"/>
    <property type="molecule type" value="Genomic_DNA"/>
</dbReference>
<name>A0A4R2JCF2_9PSEU</name>
<proteinExistence type="predicted"/>
<dbReference type="Proteomes" id="UP000295680">
    <property type="component" value="Unassembled WGS sequence"/>
</dbReference>
<dbReference type="OrthoDB" id="3699707at2"/>
<organism evidence="1 2">
    <name type="scientific">Actinocrispum wychmicini</name>
    <dbReference type="NCBI Taxonomy" id="1213861"/>
    <lineage>
        <taxon>Bacteria</taxon>
        <taxon>Bacillati</taxon>
        <taxon>Actinomycetota</taxon>
        <taxon>Actinomycetes</taxon>
        <taxon>Pseudonocardiales</taxon>
        <taxon>Pseudonocardiaceae</taxon>
        <taxon>Actinocrispum</taxon>
    </lineage>
</organism>
<accession>A0A4R2JCF2</accession>
<reference evidence="1 2" key="1">
    <citation type="submission" date="2019-03" db="EMBL/GenBank/DDBJ databases">
        <title>Genomic Encyclopedia of Type Strains, Phase IV (KMG-IV): sequencing the most valuable type-strain genomes for metagenomic binning, comparative biology and taxonomic classification.</title>
        <authorList>
            <person name="Goeker M."/>
        </authorList>
    </citation>
    <scope>NUCLEOTIDE SEQUENCE [LARGE SCALE GENOMIC DNA]</scope>
    <source>
        <strain evidence="1 2">DSM 45934</strain>
    </source>
</reference>
<keyword evidence="2" id="KW-1185">Reference proteome</keyword>
<comment type="caution">
    <text evidence="1">The sequence shown here is derived from an EMBL/GenBank/DDBJ whole genome shotgun (WGS) entry which is preliminary data.</text>
</comment>
<protein>
    <submittedName>
        <fullName evidence="1">Uncharacterized protein</fullName>
    </submittedName>
</protein>
<dbReference type="AlphaFoldDB" id="A0A4R2JCF2"/>
<sequence>MEWTPESIKAEIAYRTVDPVTLRQIQEARRTAQPRWWQRLLSHKSQHDVDDGNGERSAA</sequence>
<evidence type="ECO:0000313" key="1">
    <source>
        <dbReference type="EMBL" id="TCO56564.1"/>
    </source>
</evidence>
<dbReference type="RefSeq" id="WP_132119957.1">
    <property type="nucleotide sequence ID" value="NZ_SLWS01000006.1"/>
</dbReference>
<evidence type="ECO:0000313" key="2">
    <source>
        <dbReference type="Proteomes" id="UP000295680"/>
    </source>
</evidence>